<feature type="domain" description="Glycosyltransferase subfamily 4-like N-terminal" evidence="2">
    <location>
        <begin position="22"/>
        <end position="173"/>
    </location>
</feature>
<sequence>MEKEGPVRILFVIDQFTSSHAGTEGQLLQLLSNLPAGQFQPELLVLRPSSYVEAGKMPCKTEVLGTSRLFSLKTWLAMFKFAQRKKQEGIALCHVFFNDSSIICPPVFSLVGIPTLISRRDMGYWYTPKYLWVLRRTARFVSGVVANSAAVKQVTAEKEGVPAARISVIYNGYSASTDELSPLTPEERSSILSGLGLPVDGRFVVLVANLREIKRIGDAINAIGTVRNSVPDSHLVLIGGGNQEPYRELAVSLGVADYVHFLGERSDVRNILRAMDAGLLCSESEGYSNAIVEYMQARLPVVASNVGGNSEAVEHGVSGYLFPRGDIKQLAAYLVCILRNEDGSAQQMGECGHRKAHRRHGLQTMIDSHAALYSRVLSSRLGAPDVEVR</sequence>
<evidence type="ECO:0000313" key="3">
    <source>
        <dbReference type="EMBL" id="WZF89289.1"/>
    </source>
</evidence>
<accession>A0ABZ2W3V0</accession>
<protein>
    <submittedName>
        <fullName evidence="3">Glycosyltransferase</fullName>
        <ecNumber evidence="3">2.4.-.-</ecNumber>
    </submittedName>
</protein>
<dbReference type="InterPro" id="IPR001296">
    <property type="entry name" value="Glyco_trans_1"/>
</dbReference>
<dbReference type="InterPro" id="IPR028098">
    <property type="entry name" value="Glyco_trans_4-like_N"/>
</dbReference>
<keyword evidence="4" id="KW-1185">Reference proteome</keyword>
<evidence type="ECO:0000259" key="2">
    <source>
        <dbReference type="Pfam" id="PF13439"/>
    </source>
</evidence>
<dbReference type="PANTHER" id="PTHR12526:SF630">
    <property type="entry name" value="GLYCOSYLTRANSFERASE"/>
    <property type="match status" value="1"/>
</dbReference>
<feature type="domain" description="Glycosyl transferase family 1" evidence="1">
    <location>
        <begin position="195"/>
        <end position="350"/>
    </location>
</feature>
<name>A0ABZ2W3V0_9GAMM</name>
<dbReference type="PANTHER" id="PTHR12526">
    <property type="entry name" value="GLYCOSYLTRANSFERASE"/>
    <property type="match status" value="1"/>
</dbReference>
<dbReference type="EC" id="2.4.-.-" evidence="3"/>
<dbReference type="RefSeq" id="WP_341582060.1">
    <property type="nucleotide sequence ID" value="NZ_CP101118.1"/>
</dbReference>
<dbReference type="Proteomes" id="UP001475781">
    <property type="component" value="Chromosome"/>
</dbReference>
<dbReference type="SUPFAM" id="SSF53756">
    <property type="entry name" value="UDP-Glycosyltransferase/glycogen phosphorylase"/>
    <property type="match status" value="1"/>
</dbReference>
<keyword evidence="3" id="KW-0328">Glycosyltransferase</keyword>
<proteinExistence type="predicted"/>
<evidence type="ECO:0000259" key="1">
    <source>
        <dbReference type="Pfam" id="PF00534"/>
    </source>
</evidence>
<dbReference type="Gene3D" id="3.40.50.2000">
    <property type="entry name" value="Glycogen Phosphorylase B"/>
    <property type="match status" value="2"/>
</dbReference>
<organism evidence="3 4">
    <name type="scientific">Marinobacter metalliresistant</name>
    <dbReference type="NCBI Taxonomy" id="2961995"/>
    <lineage>
        <taxon>Bacteria</taxon>
        <taxon>Pseudomonadati</taxon>
        <taxon>Pseudomonadota</taxon>
        <taxon>Gammaproteobacteria</taxon>
        <taxon>Pseudomonadales</taxon>
        <taxon>Marinobacteraceae</taxon>
        <taxon>Marinobacter</taxon>
    </lineage>
</organism>
<keyword evidence="3" id="KW-0808">Transferase</keyword>
<dbReference type="Pfam" id="PF00534">
    <property type="entry name" value="Glycos_transf_1"/>
    <property type="match status" value="1"/>
</dbReference>
<dbReference type="Pfam" id="PF13439">
    <property type="entry name" value="Glyco_transf_4"/>
    <property type="match status" value="1"/>
</dbReference>
<gene>
    <name evidence="3" type="ORF">NLK58_03490</name>
</gene>
<evidence type="ECO:0000313" key="4">
    <source>
        <dbReference type="Proteomes" id="UP001475781"/>
    </source>
</evidence>
<dbReference type="GO" id="GO:0016757">
    <property type="term" value="F:glycosyltransferase activity"/>
    <property type="evidence" value="ECO:0007669"/>
    <property type="project" value="UniProtKB-KW"/>
</dbReference>
<reference evidence="3 4" key="1">
    <citation type="submission" date="2022-07" db="EMBL/GenBank/DDBJ databases">
        <title>A copper resistant bacterium isolated from sediment samples of deep sea hydrothermal areas.</title>
        <authorList>
            <person name="Zeng X."/>
        </authorList>
    </citation>
    <scope>NUCLEOTIDE SEQUENCE [LARGE SCALE GENOMIC DNA]</scope>
    <source>
        <strain evidence="4">CuT 6</strain>
    </source>
</reference>
<dbReference type="EMBL" id="CP101118">
    <property type="protein sequence ID" value="WZF89289.1"/>
    <property type="molecule type" value="Genomic_DNA"/>
</dbReference>